<dbReference type="Pfam" id="PF00010">
    <property type="entry name" value="HLH"/>
    <property type="match status" value="1"/>
</dbReference>
<dbReference type="RefSeq" id="XP_020902364.2">
    <property type="nucleotide sequence ID" value="XM_021046705.2"/>
</dbReference>
<feature type="compositionally biased region" description="Basic and acidic residues" evidence="6">
    <location>
        <begin position="266"/>
        <end position="284"/>
    </location>
</feature>
<keyword evidence="5" id="KW-0175">Coiled coil</keyword>
<dbReference type="OrthoDB" id="690068at2759"/>
<reference evidence="8" key="1">
    <citation type="submission" date="2022-11" db="UniProtKB">
        <authorList>
            <consortium name="EnsemblMetazoa"/>
        </authorList>
    </citation>
    <scope>IDENTIFICATION</scope>
</reference>
<feature type="region of interest" description="Disordered" evidence="6">
    <location>
        <begin position="1"/>
        <end position="50"/>
    </location>
</feature>
<evidence type="ECO:0000256" key="6">
    <source>
        <dbReference type="SAM" id="MobiDB-lite"/>
    </source>
</evidence>
<dbReference type="InterPro" id="IPR036638">
    <property type="entry name" value="HLH_DNA-bd_sf"/>
</dbReference>
<feature type="compositionally biased region" description="Basic and acidic residues" evidence="6">
    <location>
        <begin position="27"/>
        <end position="38"/>
    </location>
</feature>
<evidence type="ECO:0000256" key="5">
    <source>
        <dbReference type="SAM" id="Coils"/>
    </source>
</evidence>
<sequence length="399" mass="42804">MTSLFDPMTSASQSTSPTLDMLDGSLDSEKSSLHEPKSSDPTQVSPEPETVTVTVSTVGDEHGLVGQQTNSPFVADPNAIQFQYRPDNNGQVQSAGFEGSGQQIRVVHVQPAEAVGERVDGTGTPTSFVTQPAQVHAQTVIQSPFSNGSSPTHHSDPDASTDANRFTYFHSQADATGGGNVVQAGTGEPMDSNNTYAVRSIPVSLQQPSSPSQLTGTITMAEAQTITTVGTAAGGFYVMMSPQEVMQTGTQRTIAPRTHQIGNKLEGTRGRDDKRRETHNEVERRRRDKINGWISKLAKVVPDCACDQTKAGQSKGGILAKTVDYINEIRTANTRMAETIKDNEQLGIDMELLRQQNEDLRQENVILRAQLQQHGIDLGAIVSIGQPTNQGAPTGHSSV</sequence>
<evidence type="ECO:0000313" key="8">
    <source>
        <dbReference type="EnsemblMetazoa" id="XP_020902364.2"/>
    </source>
</evidence>
<keyword evidence="3" id="KW-0804">Transcription</keyword>
<dbReference type="InterPro" id="IPR051732">
    <property type="entry name" value="USF"/>
</dbReference>
<dbReference type="GO" id="GO:0000978">
    <property type="term" value="F:RNA polymerase II cis-regulatory region sequence-specific DNA binding"/>
    <property type="evidence" value="ECO:0007669"/>
    <property type="project" value="TreeGrafter"/>
</dbReference>
<evidence type="ECO:0000256" key="3">
    <source>
        <dbReference type="ARBA" id="ARBA00023163"/>
    </source>
</evidence>
<comment type="subcellular location">
    <subcellularLocation>
        <location evidence="1">Nucleus</location>
    </subcellularLocation>
</comment>
<keyword evidence="4" id="KW-0539">Nucleus</keyword>
<feature type="compositionally biased region" description="Low complexity" evidence="6">
    <location>
        <begin position="41"/>
        <end position="50"/>
    </location>
</feature>
<keyword evidence="2" id="KW-0805">Transcription regulation</keyword>
<evidence type="ECO:0000313" key="9">
    <source>
        <dbReference type="Proteomes" id="UP000887567"/>
    </source>
</evidence>
<feature type="coiled-coil region" evidence="5">
    <location>
        <begin position="343"/>
        <end position="370"/>
    </location>
</feature>
<accession>A0A913XCG8</accession>
<dbReference type="OMA" id="TANTRMA"/>
<dbReference type="PROSITE" id="PS50888">
    <property type="entry name" value="BHLH"/>
    <property type="match status" value="1"/>
</dbReference>
<feature type="region of interest" description="Disordered" evidence="6">
    <location>
        <begin position="263"/>
        <end position="284"/>
    </location>
</feature>
<dbReference type="AlphaFoldDB" id="A0A913XCG8"/>
<dbReference type="InterPro" id="IPR011598">
    <property type="entry name" value="bHLH_dom"/>
</dbReference>
<proteinExistence type="predicted"/>
<organism evidence="8 9">
    <name type="scientific">Exaiptasia diaphana</name>
    <name type="common">Tropical sea anemone</name>
    <name type="synonym">Aiptasia pulchella</name>
    <dbReference type="NCBI Taxonomy" id="2652724"/>
    <lineage>
        <taxon>Eukaryota</taxon>
        <taxon>Metazoa</taxon>
        <taxon>Cnidaria</taxon>
        <taxon>Anthozoa</taxon>
        <taxon>Hexacorallia</taxon>
        <taxon>Actiniaria</taxon>
        <taxon>Aiptasiidae</taxon>
        <taxon>Exaiptasia</taxon>
    </lineage>
</organism>
<dbReference type="CDD" id="cd11396">
    <property type="entry name" value="bHLHzip_USF"/>
    <property type="match status" value="1"/>
</dbReference>
<evidence type="ECO:0000256" key="2">
    <source>
        <dbReference type="ARBA" id="ARBA00023015"/>
    </source>
</evidence>
<dbReference type="GO" id="GO:0046983">
    <property type="term" value="F:protein dimerization activity"/>
    <property type="evidence" value="ECO:0007669"/>
    <property type="project" value="InterPro"/>
</dbReference>
<evidence type="ECO:0000259" key="7">
    <source>
        <dbReference type="PROSITE" id="PS50888"/>
    </source>
</evidence>
<feature type="domain" description="BHLH" evidence="7">
    <location>
        <begin position="274"/>
        <end position="329"/>
    </location>
</feature>
<protein>
    <recommendedName>
        <fullName evidence="7">BHLH domain-containing protein</fullName>
    </recommendedName>
</protein>
<evidence type="ECO:0000256" key="4">
    <source>
        <dbReference type="ARBA" id="ARBA00023242"/>
    </source>
</evidence>
<dbReference type="GeneID" id="110240885"/>
<feature type="region of interest" description="Disordered" evidence="6">
    <location>
        <begin position="143"/>
        <end position="163"/>
    </location>
</feature>
<feature type="compositionally biased region" description="Polar residues" evidence="6">
    <location>
        <begin position="143"/>
        <end position="152"/>
    </location>
</feature>
<dbReference type="GO" id="GO:0000981">
    <property type="term" value="F:DNA-binding transcription factor activity, RNA polymerase II-specific"/>
    <property type="evidence" value="ECO:0007669"/>
    <property type="project" value="TreeGrafter"/>
</dbReference>
<dbReference type="PANTHER" id="PTHR46117">
    <property type="entry name" value="FI24210P1"/>
    <property type="match status" value="1"/>
</dbReference>
<name>A0A913XCG8_EXADI</name>
<keyword evidence="9" id="KW-1185">Reference proteome</keyword>
<dbReference type="Proteomes" id="UP000887567">
    <property type="component" value="Unplaced"/>
</dbReference>
<feature type="compositionally biased region" description="Polar residues" evidence="6">
    <location>
        <begin position="1"/>
        <end position="18"/>
    </location>
</feature>
<dbReference type="EnsemblMetazoa" id="XM_021046705.2">
    <property type="protein sequence ID" value="XP_020902364.2"/>
    <property type="gene ID" value="LOC110240885"/>
</dbReference>
<dbReference type="GO" id="GO:0005634">
    <property type="term" value="C:nucleus"/>
    <property type="evidence" value="ECO:0007669"/>
    <property type="project" value="UniProtKB-SubCell"/>
</dbReference>
<dbReference type="PANTHER" id="PTHR46117:SF3">
    <property type="entry name" value="FI24210P1"/>
    <property type="match status" value="1"/>
</dbReference>
<evidence type="ECO:0000256" key="1">
    <source>
        <dbReference type="ARBA" id="ARBA00004123"/>
    </source>
</evidence>
<dbReference type="SUPFAM" id="SSF47459">
    <property type="entry name" value="HLH, helix-loop-helix DNA-binding domain"/>
    <property type="match status" value="1"/>
</dbReference>
<dbReference type="Gene3D" id="4.10.280.10">
    <property type="entry name" value="Helix-loop-helix DNA-binding domain"/>
    <property type="match status" value="1"/>
</dbReference>
<dbReference type="KEGG" id="epa:110240885"/>
<dbReference type="SMART" id="SM00353">
    <property type="entry name" value="HLH"/>
    <property type="match status" value="1"/>
</dbReference>